<gene>
    <name evidence="9" type="ORF">PZE19_12900</name>
</gene>
<keyword evidence="5" id="KW-1015">Disulfide bond</keyword>
<proteinExistence type="predicted"/>
<reference evidence="9 10" key="1">
    <citation type="submission" date="2023-03" db="EMBL/GenBank/DDBJ databases">
        <title>Paludisphaera mucosa sp. nov. a novel planctomycete from northern fen.</title>
        <authorList>
            <person name="Ivanova A."/>
        </authorList>
    </citation>
    <scope>NUCLEOTIDE SEQUENCE [LARGE SCALE GENOMIC DNA]</scope>
    <source>
        <strain evidence="9 10">Pla2</strain>
    </source>
</reference>
<dbReference type="Pfam" id="PF02265">
    <property type="entry name" value="S1-P1_nuclease"/>
    <property type="match status" value="1"/>
</dbReference>
<evidence type="ECO:0000313" key="10">
    <source>
        <dbReference type="Proteomes" id="UP001216907"/>
    </source>
</evidence>
<dbReference type="CDD" id="cd11010">
    <property type="entry name" value="S1-P1_nuclease"/>
    <property type="match status" value="1"/>
</dbReference>
<comment type="caution">
    <text evidence="9">The sequence shown here is derived from an EMBL/GenBank/DDBJ whole genome shotgun (WGS) entry which is preliminary data.</text>
</comment>
<dbReference type="SUPFAM" id="SSF48537">
    <property type="entry name" value="Phospholipase C/P1 nuclease"/>
    <property type="match status" value="1"/>
</dbReference>
<keyword evidence="2" id="KW-0479">Metal-binding</keyword>
<keyword evidence="1" id="KW-0540">Nuclease</keyword>
<keyword evidence="10" id="KW-1185">Reference proteome</keyword>
<evidence type="ECO:0000256" key="3">
    <source>
        <dbReference type="ARBA" id="ARBA00022759"/>
    </source>
</evidence>
<sequence length="324" mass="35769">MPSQAAPTRPSAGRAKPPRTLARRLAAATAALLVAVAAAAPKPAFAWGRNAHRAAARLAESRLTPEARALVRELLDEGESLADASTWADENSRDIPGSASWHFVNVPITAERYSPQYCRDGCVVSRLAEFRRILADPTAPKPRRRMALRYVVHLVEDVHQPMHVGDRRDRGGNTVQLSYFRDEFTNLHQVWDSGILRVGFRNERELADALFDVARRPEARNWLGGDAEDWADESLKAAKKAYLMPGTNEFIRPGARLGREYQDAQLPVAVERLARAGMRLSDVLNADLAPPKKKAPAPNAVPAPHFNRDRRPSRGAAPAQPSPR</sequence>
<dbReference type="Gene3D" id="1.10.575.10">
    <property type="entry name" value="P1 Nuclease"/>
    <property type="match status" value="1"/>
</dbReference>
<evidence type="ECO:0000256" key="6">
    <source>
        <dbReference type="ARBA" id="ARBA00023180"/>
    </source>
</evidence>
<keyword evidence="4" id="KW-0378">Hydrolase</keyword>
<dbReference type="PANTHER" id="PTHR33146:SF26">
    <property type="entry name" value="ENDONUCLEASE 4"/>
    <property type="match status" value="1"/>
</dbReference>
<name>A0ABT6FAT6_9BACT</name>
<accession>A0ABT6FAT6</accession>
<organism evidence="9 10">
    <name type="scientific">Paludisphaera mucosa</name>
    <dbReference type="NCBI Taxonomy" id="3030827"/>
    <lineage>
        <taxon>Bacteria</taxon>
        <taxon>Pseudomonadati</taxon>
        <taxon>Planctomycetota</taxon>
        <taxon>Planctomycetia</taxon>
        <taxon>Isosphaerales</taxon>
        <taxon>Isosphaeraceae</taxon>
        <taxon>Paludisphaera</taxon>
    </lineage>
</organism>
<keyword evidence="3" id="KW-0255">Endonuclease</keyword>
<dbReference type="Proteomes" id="UP001216907">
    <property type="component" value="Unassembled WGS sequence"/>
</dbReference>
<dbReference type="RefSeq" id="WP_277861033.1">
    <property type="nucleotide sequence ID" value="NZ_JARRAG010000002.1"/>
</dbReference>
<evidence type="ECO:0000256" key="1">
    <source>
        <dbReference type="ARBA" id="ARBA00022722"/>
    </source>
</evidence>
<protein>
    <submittedName>
        <fullName evidence="9">S1/P1 nuclease</fullName>
    </submittedName>
</protein>
<dbReference type="PANTHER" id="PTHR33146">
    <property type="entry name" value="ENDONUCLEASE 4"/>
    <property type="match status" value="1"/>
</dbReference>
<feature type="signal peptide" evidence="8">
    <location>
        <begin position="1"/>
        <end position="46"/>
    </location>
</feature>
<evidence type="ECO:0000256" key="2">
    <source>
        <dbReference type="ARBA" id="ARBA00022723"/>
    </source>
</evidence>
<evidence type="ECO:0000256" key="7">
    <source>
        <dbReference type="SAM" id="MobiDB-lite"/>
    </source>
</evidence>
<feature type="chain" id="PRO_5047216726" evidence="8">
    <location>
        <begin position="47"/>
        <end position="324"/>
    </location>
</feature>
<keyword evidence="8" id="KW-0732">Signal</keyword>
<evidence type="ECO:0000256" key="8">
    <source>
        <dbReference type="SAM" id="SignalP"/>
    </source>
</evidence>
<evidence type="ECO:0000256" key="4">
    <source>
        <dbReference type="ARBA" id="ARBA00022801"/>
    </source>
</evidence>
<dbReference type="InterPro" id="IPR003154">
    <property type="entry name" value="S1/P1nuclease"/>
</dbReference>
<dbReference type="EMBL" id="JARRAG010000002">
    <property type="protein sequence ID" value="MDG3004679.1"/>
    <property type="molecule type" value="Genomic_DNA"/>
</dbReference>
<feature type="region of interest" description="Disordered" evidence="7">
    <location>
        <begin position="287"/>
        <end position="324"/>
    </location>
</feature>
<evidence type="ECO:0000256" key="5">
    <source>
        <dbReference type="ARBA" id="ARBA00023157"/>
    </source>
</evidence>
<keyword evidence="6" id="KW-0325">Glycoprotein</keyword>
<evidence type="ECO:0000313" key="9">
    <source>
        <dbReference type="EMBL" id="MDG3004679.1"/>
    </source>
</evidence>
<dbReference type="InterPro" id="IPR008947">
    <property type="entry name" value="PLipase_C/P1_nuclease_dom_sf"/>
</dbReference>